<accession>A0A3D9BYL8</accession>
<dbReference type="AlphaFoldDB" id="A0A3D9BYL8"/>
<proteinExistence type="predicted"/>
<evidence type="ECO:0000313" key="1">
    <source>
        <dbReference type="EMBL" id="REC58451.1"/>
    </source>
</evidence>
<dbReference type="InterPro" id="IPR010865">
    <property type="entry name" value="DUF1499"/>
</dbReference>
<dbReference type="Pfam" id="PF07386">
    <property type="entry name" value="DUF1499"/>
    <property type="match status" value="1"/>
</dbReference>
<dbReference type="Proteomes" id="UP000257131">
    <property type="component" value="Unassembled WGS sequence"/>
</dbReference>
<name>A0A3D9BYL8_9RHOB</name>
<dbReference type="EMBL" id="QOHR01000002">
    <property type="protein sequence ID" value="REC58451.1"/>
    <property type="molecule type" value="Genomic_DNA"/>
</dbReference>
<protein>
    <submittedName>
        <fullName evidence="1">DUF1499 domain-containing protein</fullName>
    </submittedName>
</protein>
<sequence>MKVVIWLGVLILLVAANFAAWVRFAPSDPARWHVAPEVTGDEDLTGGVKRRVAGAGPEALRRFDAIARATPRTQVLAGSVAEGMVTYVTRSALWGFPDYTTVAQEGDDLIIHGRLRFGTSDMGVNRARVDRWIAALRAES</sequence>
<gene>
    <name evidence="1" type="ORF">DRV84_02490</name>
</gene>
<reference evidence="1 2" key="1">
    <citation type="journal article" date="2017" name="Int. J. Syst. Evol. Microbiol.">
        <title>Rhodosalinus sediminis gen. nov., sp. nov., isolated from marine saltern.</title>
        <authorList>
            <person name="Guo L.Y."/>
            <person name="Ling S.K."/>
            <person name="Li C.M."/>
            <person name="Chen G.J."/>
            <person name="Du Z.J."/>
        </authorList>
    </citation>
    <scope>NUCLEOTIDE SEQUENCE [LARGE SCALE GENOMIC DNA]</scope>
    <source>
        <strain evidence="1 2">WDN1C137</strain>
    </source>
</reference>
<dbReference type="OrthoDB" id="8479024at2"/>
<evidence type="ECO:0000313" key="2">
    <source>
        <dbReference type="Proteomes" id="UP000257131"/>
    </source>
</evidence>
<comment type="caution">
    <text evidence="1">The sequence shown here is derived from an EMBL/GenBank/DDBJ whole genome shotgun (WGS) entry which is preliminary data.</text>
</comment>
<organism evidence="1 2">
    <name type="scientific">Rhodosalinus sediminis</name>
    <dbReference type="NCBI Taxonomy" id="1940533"/>
    <lineage>
        <taxon>Bacteria</taxon>
        <taxon>Pseudomonadati</taxon>
        <taxon>Pseudomonadota</taxon>
        <taxon>Alphaproteobacteria</taxon>
        <taxon>Rhodobacterales</taxon>
        <taxon>Paracoccaceae</taxon>
        <taxon>Rhodosalinus</taxon>
    </lineage>
</organism>
<dbReference type="RefSeq" id="WP_115978282.1">
    <property type="nucleotide sequence ID" value="NZ_QOHR01000002.1"/>
</dbReference>
<keyword evidence="2" id="KW-1185">Reference proteome</keyword>